<gene>
    <name evidence="12" type="primary">LOC106818166</name>
</gene>
<dbReference type="PROSITE" id="PS51283">
    <property type="entry name" value="DUSP"/>
    <property type="match status" value="1"/>
</dbReference>
<dbReference type="PANTHER" id="PTHR21646">
    <property type="entry name" value="UBIQUITIN CARBOXYL-TERMINAL HYDROLASE"/>
    <property type="match status" value="1"/>
</dbReference>
<dbReference type="Gene3D" id="3.30.2230.10">
    <property type="entry name" value="DUSP-like"/>
    <property type="match status" value="1"/>
</dbReference>
<keyword evidence="3 7" id="KW-0645">Protease</keyword>
<dbReference type="SMART" id="SM00695">
    <property type="entry name" value="DUSP"/>
    <property type="match status" value="1"/>
</dbReference>
<dbReference type="Proteomes" id="UP000695022">
    <property type="component" value="Unplaced"/>
</dbReference>
<feature type="domain" description="DUSP" evidence="10">
    <location>
        <begin position="13"/>
        <end position="123"/>
    </location>
</feature>
<evidence type="ECO:0000256" key="4">
    <source>
        <dbReference type="ARBA" id="ARBA00022786"/>
    </source>
</evidence>
<feature type="compositionally biased region" description="Low complexity" evidence="8">
    <location>
        <begin position="253"/>
        <end position="268"/>
    </location>
</feature>
<comment type="catalytic activity">
    <reaction evidence="1 7">
        <text>Thiol-dependent hydrolysis of ester, thioester, amide, peptide and isopeptide bonds formed by the C-terminal Gly of ubiquitin (a 76-residue protein attached to proteins as an intracellular targeting signal).</text>
        <dbReference type="EC" id="3.4.19.12"/>
    </reaction>
</comment>
<sequence>MTSVSKMAEGGPPDCETQKETITNLLKIPMKKDDIWYLIDSRWFKQFKKYIGFDNWDTLGAGEQSSFPGPIDNAPLFKEDRKALREHLIEEVDMVLVPEEAWKRLVSWYDTVEGQEPIARQVVEHGMFVKQCKVEVYLVEFKLCQNNDLENYVTQQFSKADTIEHIEKKMRTLFSIEDSKETRLWNKYMSNTYEHLNKKDHTVQDAGLYQGQVLVIEQKNEDGTWPRMKSTGTLGYSSLPSAVVTATTTTTATASASVGTATSSSSGAETRSQSLRSYGGSYGGGSYATGAYGGSEGNGAGEKSASVQPGLCGLANLGNTCFMNSALQCMSNVRPITKYFLDERHLAELNAENPLGMRGEIAIAYGHLIKQMWSGRHGYTVPRDFKVAVSRFAPQFSGYQQHDSQELLAFLLDGLHEDLNRIKKKPYIELRDHDGRPDEEVAREAWFNYRQRNDSIIVDTFHGLLKSTLVCPECSKISVTFDPFCYLSLPLLPVKKERQIEVFLMPAAPQGKPKQQQRNSGNWQLFGQPTVLSVPRATCTYDDLYNLVLEKMRRYVRRPQDDDEWCSNSEDEPNGEIEMNSEEEGDVADGNEIGRGRAAAKADRIVANGDADNNKQQKRMFEFRIINSNGSSEIGRFRDDGKPIKFPSEYCPQCKKHQQATKQFDLWQLPRVLVIHLKRFSYNRYWRDKIDTLVEFPISGLNMAKNVINPMHPPVVDYDLIGVTNHYGGMGGGHYTAYAKNKDDSHWYYFDDSSVSAANEESCVSKAAYVLFYARRDPSAPCERQPQLIQPPRAGCWVAPSASAGAPNGDNSTDDEEQMDVN</sequence>
<name>A0ABM1F1Q5_PRICU</name>
<dbReference type="GeneID" id="106818166"/>
<dbReference type="Pfam" id="PF00443">
    <property type="entry name" value="UCH"/>
    <property type="match status" value="1"/>
</dbReference>
<keyword evidence="6 7" id="KW-0788">Thiol protease</keyword>
<evidence type="ECO:0000259" key="10">
    <source>
        <dbReference type="PROSITE" id="PS51283"/>
    </source>
</evidence>
<dbReference type="InterPro" id="IPR006615">
    <property type="entry name" value="Pept_C19_DUSP"/>
</dbReference>
<evidence type="ECO:0000256" key="5">
    <source>
        <dbReference type="ARBA" id="ARBA00022801"/>
    </source>
</evidence>
<dbReference type="InterPro" id="IPR028135">
    <property type="entry name" value="Ub_USP-typ"/>
</dbReference>
<dbReference type="Gene3D" id="3.90.70.10">
    <property type="entry name" value="Cysteine proteinases"/>
    <property type="match status" value="2"/>
</dbReference>
<dbReference type="PROSITE" id="PS00973">
    <property type="entry name" value="USP_2"/>
    <property type="match status" value="1"/>
</dbReference>
<dbReference type="EC" id="3.4.19.12" evidence="7"/>
<dbReference type="PROSITE" id="PS50235">
    <property type="entry name" value="USP_3"/>
    <property type="match status" value="1"/>
</dbReference>
<comment type="similarity">
    <text evidence="2 7">Belongs to the peptidase C19 family.</text>
</comment>
<feature type="compositionally biased region" description="Acidic residues" evidence="8">
    <location>
        <begin position="812"/>
        <end position="822"/>
    </location>
</feature>
<feature type="region of interest" description="Disordered" evidence="8">
    <location>
        <begin position="253"/>
        <end position="275"/>
    </location>
</feature>
<dbReference type="Pfam" id="PF14836">
    <property type="entry name" value="Ubiquitin_3"/>
    <property type="match status" value="1"/>
</dbReference>
<keyword evidence="11" id="KW-1185">Reference proteome</keyword>
<dbReference type="CDD" id="cd02674">
    <property type="entry name" value="Peptidase_C19R"/>
    <property type="match status" value="1"/>
</dbReference>
<dbReference type="PROSITE" id="PS00972">
    <property type="entry name" value="USP_1"/>
    <property type="match status" value="1"/>
</dbReference>
<feature type="region of interest" description="Disordered" evidence="8">
    <location>
        <begin position="799"/>
        <end position="822"/>
    </location>
</feature>
<organism evidence="11 12">
    <name type="scientific">Priapulus caudatus</name>
    <name type="common">Priapulid worm</name>
    <dbReference type="NCBI Taxonomy" id="37621"/>
    <lineage>
        <taxon>Eukaryota</taxon>
        <taxon>Metazoa</taxon>
        <taxon>Ecdysozoa</taxon>
        <taxon>Scalidophora</taxon>
        <taxon>Priapulida</taxon>
        <taxon>Priapulimorpha</taxon>
        <taxon>Priapulimorphida</taxon>
        <taxon>Priapulidae</taxon>
        <taxon>Priapulus</taxon>
    </lineage>
</organism>
<dbReference type="RefSeq" id="XP_014678376.1">
    <property type="nucleotide sequence ID" value="XM_014822890.1"/>
</dbReference>
<dbReference type="Gene3D" id="3.10.20.90">
    <property type="entry name" value="Phosphatidylinositol 3-kinase Catalytic Subunit, Chain A, domain 1"/>
    <property type="match status" value="1"/>
</dbReference>
<feature type="domain" description="USP" evidence="9">
    <location>
        <begin position="312"/>
        <end position="776"/>
    </location>
</feature>
<evidence type="ECO:0000259" key="9">
    <source>
        <dbReference type="PROSITE" id="PS50235"/>
    </source>
</evidence>
<feature type="compositionally biased region" description="Acidic residues" evidence="8">
    <location>
        <begin position="562"/>
        <end position="589"/>
    </location>
</feature>
<evidence type="ECO:0000256" key="2">
    <source>
        <dbReference type="ARBA" id="ARBA00009085"/>
    </source>
</evidence>
<dbReference type="PANTHER" id="PTHR21646:SF24">
    <property type="entry name" value="UBIQUITIN CARBOXYL-TERMINAL HYDROLASE"/>
    <property type="match status" value="1"/>
</dbReference>
<evidence type="ECO:0000256" key="8">
    <source>
        <dbReference type="SAM" id="MobiDB-lite"/>
    </source>
</evidence>
<dbReference type="InterPro" id="IPR018200">
    <property type="entry name" value="USP_CS"/>
</dbReference>
<evidence type="ECO:0000313" key="12">
    <source>
        <dbReference type="RefSeq" id="XP_014678376.1"/>
    </source>
</evidence>
<dbReference type="InterPro" id="IPR028889">
    <property type="entry name" value="USP"/>
</dbReference>
<proteinExistence type="inferred from homology"/>
<dbReference type="InterPro" id="IPR001394">
    <property type="entry name" value="Peptidase_C19_UCH"/>
</dbReference>
<dbReference type="InterPro" id="IPR050185">
    <property type="entry name" value="Ub_carboxyl-term_hydrolase"/>
</dbReference>
<feature type="region of interest" description="Disordered" evidence="8">
    <location>
        <begin position="562"/>
        <end position="590"/>
    </location>
</feature>
<accession>A0ABM1F1Q5</accession>
<reference evidence="12" key="1">
    <citation type="submission" date="2025-08" db="UniProtKB">
        <authorList>
            <consortium name="RefSeq"/>
        </authorList>
    </citation>
    <scope>IDENTIFICATION</scope>
</reference>
<keyword evidence="4 7" id="KW-0833">Ubl conjugation pathway</keyword>
<dbReference type="InterPro" id="IPR038765">
    <property type="entry name" value="Papain-like_cys_pep_sf"/>
</dbReference>
<dbReference type="SUPFAM" id="SSF143791">
    <property type="entry name" value="DUSP-like"/>
    <property type="match status" value="1"/>
</dbReference>
<protein>
    <recommendedName>
        <fullName evidence="7">Ubiquitin carboxyl-terminal hydrolase</fullName>
        <ecNumber evidence="7">3.4.19.12</ecNumber>
    </recommendedName>
</protein>
<evidence type="ECO:0000313" key="11">
    <source>
        <dbReference type="Proteomes" id="UP000695022"/>
    </source>
</evidence>
<evidence type="ECO:0000256" key="7">
    <source>
        <dbReference type="RuleBase" id="RU366025"/>
    </source>
</evidence>
<dbReference type="SUPFAM" id="SSF54001">
    <property type="entry name" value="Cysteine proteinases"/>
    <property type="match status" value="1"/>
</dbReference>
<evidence type="ECO:0000256" key="1">
    <source>
        <dbReference type="ARBA" id="ARBA00000707"/>
    </source>
</evidence>
<keyword evidence="5 7" id="KW-0378">Hydrolase</keyword>
<evidence type="ECO:0000256" key="3">
    <source>
        <dbReference type="ARBA" id="ARBA00022670"/>
    </source>
</evidence>
<dbReference type="InterPro" id="IPR035927">
    <property type="entry name" value="DUSP-like_sf"/>
</dbReference>
<evidence type="ECO:0000256" key="6">
    <source>
        <dbReference type="ARBA" id="ARBA00022807"/>
    </source>
</evidence>
<dbReference type="Pfam" id="PF06337">
    <property type="entry name" value="DUSP"/>
    <property type="match status" value="1"/>
</dbReference>